<dbReference type="InterPro" id="IPR005651">
    <property type="entry name" value="Trm112-like"/>
</dbReference>
<reference evidence="1 2" key="1">
    <citation type="journal article" date="2020" name="Syst. Appl. Microbiol.">
        <title>Alienimonas chondri sp. nov., a novel planctomycete isolated from the biofilm of the red alga Chondrus crispus.</title>
        <authorList>
            <person name="Vitorino I."/>
            <person name="Albuquerque L."/>
            <person name="Wiegand S."/>
            <person name="Kallscheuer N."/>
            <person name="da Costa M.S."/>
            <person name="Lobo-da-Cunha A."/>
            <person name="Jogler C."/>
            <person name="Lage O.M."/>
        </authorList>
    </citation>
    <scope>NUCLEOTIDE SEQUENCE [LARGE SCALE GENOMIC DNA]</scope>
    <source>
        <strain evidence="1 2">LzC2</strain>
    </source>
</reference>
<protein>
    <recommendedName>
        <fullName evidence="3">Trm112 family protein</fullName>
    </recommendedName>
</protein>
<name>A0ABX1VFU0_9PLAN</name>
<evidence type="ECO:0008006" key="3">
    <source>
        <dbReference type="Google" id="ProtNLM"/>
    </source>
</evidence>
<evidence type="ECO:0000313" key="2">
    <source>
        <dbReference type="Proteomes" id="UP000609651"/>
    </source>
</evidence>
<dbReference type="Proteomes" id="UP000609651">
    <property type="component" value="Unassembled WGS sequence"/>
</dbReference>
<gene>
    <name evidence="1" type="ORF">LzC2_30660</name>
</gene>
<comment type="caution">
    <text evidence="1">The sequence shown here is derived from an EMBL/GenBank/DDBJ whole genome shotgun (WGS) entry which is preliminary data.</text>
</comment>
<sequence>MPDAPHAFDFAAVADLLVCPVARKPLVHPDAGTLVSCDPETRLRYAVEDGIPVLLPDSGTALAADEWAAVMRSEGRDPATGEPLSSDKAPG</sequence>
<accession>A0ABX1VFU0</accession>
<dbReference type="RefSeq" id="WP_171188518.1">
    <property type="nucleotide sequence ID" value="NZ_WTPX01000111.1"/>
</dbReference>
<dbReference type="SUPFAM" id="SSF158997">
    <property type="entry name" value="Trm112p-like"/>
    <property type="match status" value="1"/>
</dbReference>
<dbReference type="Gene3D" id="2.20.25.10">
    <property type="match status" value="1"/>
</dbReference>
<organism evidence="1 2">
    <name type="scientific">Alienimonas chondri</name>
    <dbReference type="NCBI Taxonomy" id="2681879"/>
    <lineage>
        <taxon>Bacteria</taxon>
        <taxon>Pseudomonadati</taxon>
        <taxon>Planctomycetota</taxon>
        <taxon>Planctomycetia</taxon>
        <taxon>Planctomycetales</taxon>
        <taxon>Planctomycetaceae</taxon>
        <taxon>Alienimonas</taxon>
    </lineage>
</organism>
<evidence type="ECO:0000313" key="1">
    <source>
        <dbReference type="EMBL" id="NNJ26969.1"/>
    </source>
</evidence>
<keyword evidence="2" id="KW-1185">Reference proteome</keyword>
<proteinExistence type="predicted"/>
<dbReference type="EMBL" id="WTPX01000111">
    <property type="protein sequence ID" value="NNJ26969.1"/>
    <property type="molecule type" value="Genomic_DNA"/>
</dbReference>
<dbReference type="Pfam" id="PF03966">
    <property type="entry name" value="Trm112p"/>
    <property type="match status" value="1"/>
</dbReference>